<organism evidence="1 2">
    <name type="scientific">Paenibacillus vandeheii</name>
    <dbReference type="NCBI Taxonomy" id="3035917"/>
    <lineage>
        <taxon>Bacteria</taxon>
        <taxon>Bacillati</taxon>
        <taxon>Bacillota</taxon>
        <taxon>Bacilli</taxon>
        <taxon>Bacillales</taxon>
        <taxon>Paenibacillaceae</taxon>
        <taxon>Paenibacillus</taxon>
    </lineage>
</organism>
<dbReference type="Proteomes" id="UP001174205">
    <property type="component" value="Unassembled WGS sequence"/>
</dbReference>
<gene>
    <name evidence="1" type="ORF">P5G61_02140</name>
</gene>
<name>A0ABT8J4K6_9BACL</name>
<protein>
    <submittedName>
        <fullName evidence="1">Uncharacterized protein</fullName>
    </submittedName>
</protein>
<accession>A0ABT8J4K6</accession>
<dbReference type="EMBL" id="JAROCD010000001">
    <property type="protein sequence ID" value="MDN4600012.1"/>
    <property type="molecule type" value="Genomic_DNA"/>
</dbReference>
<comment type="caution">
    <text evidence="1">The sequence shown here is derived from an EMBL/GenBank/DDBJ whole genome shotgun (WGS) entry which is preliminary data.</text>
</comment>
<keyword evidence="2" id="KW-1185">Reference proteome</keyword>
<evidence type="ECO:0000313" key="2">
    <source>
        <dbReference type="Proteomes" id="UP001174205"/>
    </source>
</evidence>
<proteinExistence type="predicted"/>
<reference evidence="1" key="1">
    <citation type="submission" date="2023-03" db="EMBL/GenBank/DDBJ databases">
        <title>MT1 and MT2 Draft Genomes of Novel Species.</title>
        <authorList>
            <person name="Venkateswaran K."/>
        </authorList>
    </citation>
    <scope>NUCLEOTIDE SEQUENCE</scope>
    <source>
        <strain evidence="1">F6_3S_P_1C</strain>
    </source>
</reference>
<dbReference type="RefSeq" id="WP_301243964.1">
    <property type="nucleotide sequence ID" value="NZ_JAROCD010000001.1"/>
</dbReference>
<sequence length="175" mass="19109">MSALLPTTPAFAFHLFNVMQAHNVLCGLEFKGGQADPLLGIAYQPVKVDRILDSAPEDQSLIVSLGEAEFAFGLKEHQFSYTVSGSQIDICITSENHSAWFNTTGMKRSALNAALDYDSDSDDKIIHMEVTSDDFEDAFQFLTNLIREGRVIKSVKVLGDGNQVLTVGYVGKVSS</sequence>
<evidence type="ECO:0000313" key="1">
    <source>
        <dbReference type="EMBL" id="MDN4600012.1"/>
    </source>
</evidence>